<gene>
    <name evidence="1" type="ORF">NAEGRDRAFT_68211</name>
</gene>
<reference evidence="1 2" key="1">
    <citation type="journal article" date="2010" name="Cell">
        <title>The genome of Naegleria gruberi illuminates early eukaryotic versatility.</title>
        <authorList>
            <person name="Fritz-Laylin L.K."/>
            <person name="Prochnik S.E."/>
            <person name="Ginger M.L."/>
            <person name="Dacks J.B."/>
            <person name="Carpenter M.L."/>
            <person name="Field M.C."/>
            <person name="Kuo A."/>
            <person name="Paredez A."/>
            <person name="Chapman J."/>
            <person name="Pham J."/>
            <person name="Shu S."/>
            <person name="Neupane R."/>
            <person name="Cipriano M."/>
            <person name="Mancuso J."/>
            <person name="Tu H."/>
            <person name="Salamov A."/>
            <person name="Lindquist E."/>
            <person name="Shapiro H."/>
            <person name="Lucas S."/>
            <person name="Grigoriev I.V."/>
            <person name="Cande W.Z."/>
            <person name="Fulton C."/>
            <person name="Rokhsar D.S."/>
            <person name="Dawson S.C."/>
        </authorList>
    </citation>
    <scope>NUCLEOTIDE SEQUENCE [LARGE SCALE GENOMIC DNA]</scope>
    <source>
        <strain evidence="1 2">NEG-M</strain>
    </source>
</reference>
<dbReference type="InParanoid" id="D2VGY4"/>
<evidence type="ECO:0000313" key="2">
    <source>
        <dbReference type="Proteomes" id="UP000006671"/>
    </source>
</evidence>
<dbReference type="OMA" id="NAPLMEN"/>
<dbReference type="AlphaFoldDB" id="D2VGY4"/>
<protein>
    <submittedName>
        <fullName evidence="1">Predicted protein</fullName>
    </submittedName>
</protein>
<dbReference type="KEGG" id="ngr:NAEGRDRAFT_68211"/>
<evidence type="ECO:0000313" key="1">
    <source>
        <dbReference type="EMBL" id="EFC43798.1"/>
    </source>
</evidence>
<name>D2VGY4_NAEGR</name>
<organism evidence="2">
    <name type="scientific">Naegleria gruberi</name>
    <name type="common">Amoeba</name>
    <dbReference type="NCBI Taxonomy" id="5762"/>
    <lineage>
        <taxon>Eukaryota</taxon>
        <taxon>Discoba</taxon>
        <taxon>Heterolobosea</taxon>
        <taxon>Tetramitia</taxon>
        <taxon>Eutetramitia</taxon>
        <taxon>Vahlkampfiidae</taxon>
        <taxon>Naegleria</taxon>
    </lineage>
</organism>
<dbReference type="RefSeq" id="XP_002676542.1">
    <property type="nucleotide sequence ID" value="XM_002676496.1"/>
</dbReference>
<dbReference type="GeneID" id="8847738"/>
<dbReference type="EMBL" id="GG738871">
    <property type="protein sequence ID" value="EFC43798.1"/>
    <property type="molecule type" value="Genomic_DNA"/>
</dbReference>
<dbReference type="OrthoDB" id="10259277at2759"/>
<dbReference type="VEuPathDB" id="AmoebaDB:NAEGRDRAFT_68211"/>
<accession>D2VGY4</accession>
<dbReference type="Proteomes" id="UP000006671">
    <property type="component" value="Unassembled WGS sequence"/>
</dbReference>
<sequence>MTRFKRFSIFGSGSKRNTTRDLLSDEERWAQEEEEKKKLLQVSLIQNEEMKKDVETLLDNKMRNWVNATEKNRLYQSIVVDSLSEEEKNHVNYCRSKYLKLKNQIQIGNETITILTQNRTVSERFFYMFFNPSILEIPVDWKVGLKPFMKIRLLFTPVQVGEVTNFHALLLVGCWCLEWDKSSSLVIVKQLDITRVYFAIDLERLTSEQAIHECFNKISQECCLWNGSKEFNAKSCNNQHFILALLDKLKISHNLKGLSKIYFDTLLENGSSAMTLKLSDELKELLKIDSITFNTHQELDQFTKTIHDSNPYYFSQYISDELLLKCFDEQFWYLRDANANNTNAPLMENEECQCYFNKNQTNYNEYVNKGKTVNNVFCSRSLIPPMPLRF</sequence>
<keyword evidence="2" id="KW-1185">Reference proteome</keyword>
<proteinExistence type="predicted"/>